<gene>
    <name evidence="2" type="ORF">PLBR_LOCUS511</name>
</gene>
<feature type="transmembrane region" description="Helical" evidence="1">
    <location>
        <begin position="218"/>
        <end position="237"/>
    </location>
</feature>
<keyword evidence="1" id="KW-0472">Membrane</keyword>
<evidence type="ECO:0000256" key="1">
    <source>
        <dbReference type="SAM" id="Phobius"/>
    </source>
</evidence>
<dbReference type="Proteomes" id="UP000290189">
    <property type="component" value="Unassembled WGS sequence"/>
</dbReference>
<feature type="transmembrane region" description="Helical" evidence="1">
    <location>
        <begin position="249"/>
        <end position="271"/>
    </location>
</feature>
<feature type="transmembrane region" description="Helical" evidence="1">
    <location>
        <begin position="123"/>
        <end position="141"/>
    </location>
</feature>
<feature type="transmembrane region" description="Helical" evidence="1">
    <location>
        <begin position="12"/>
        <end position="38"/>
    </location>
</feature>
<name>A0A3P3XZB3_PLABS</name>
<feature type="transmembrane region" description="Helical" evidence="1">
    <location>
        <begin position="161"/>
        <end position="181"/>
    </location>
</feature>
<geneLocation type="mitochondrion" evidence="2"/>
<reference evidence="2 3" key="1">
    <citation type="submission" date="2018-03" db="EMBL/GenBank/DDBJ databases">
        <authorList>
            <person name="Fogelqvist J."/>
        </authorList>
    </citation>
    <scope>NUCLEOTIDE SEQUENCE [LARGE SCALE GENOMIC DNA]</scope>
</reference>
<accession>A0A3P3XZB3</accession>
<sequence length="299" mass="31507">MVPVALDYEATGTAVVIVASAAVAILAGIAACTSVTVYRGGRNASLILTCQYGAVVCGTLSIAGVVAQYSRRWDPEADAIACGFLPRWSGVLYFMEMAFALQFLHARVLLATPGDAGTPLMRALQLGIYAIVPFATVTAILSEGRIMASTGFCLPYYPTVITVLVVVAVAAFGVSLVYKFYTALVVHSRARAGAAGPDTGTDVACEGQNMYQIAVKNVVCSSIAMACTLSTGIFFMMVDFLYGGEPTPLAVIGDLCGVVDMVVNVLALCVCSYRWMPKEVRACVRHARQHGASIIPTPH</sequence>
<keyword evidence="2" id="KW-0496">Mitochondrion</keyword>
<protein>
    <recommendedName>
        <fullName evidence="4">G-protein coupled receptors family 1 profile domain-containing protein</fullName>
    </recommendedName>
</protein>
<keyword evidence="1" id="KW-1133">Transmembrane helix</keyword>
<evidence type="ECO:0000313" key="3">
    <source>
        <dbReference type="Proteomes" id="UP000290189"/>
    </source>
</evidence>
<keyword evidence="1" id="KW-0812">Transmembrane</keyword>
<feature type="transmembrane region" description="Helical" evidence="1">
    <location>
        <begin position="90"/>
        <end position="111"/>
    </location>
</feature>
<feature type="transmembrane region" description="Helical" evidence="1">
    <location>
        <begin position="50"/>
        <end position="70"/>
    </location>
</feature>
<proteinExistence type="predicted"/>
<dbReference type="AlphaFoldDB" id="A0A3P3XZB3"/>
<dbReference type="EMBL" id="OVEO01000001">
    <property type="protein sequence ID" value="SPQ93296.1"/>
    <property type="molecule type" value="Genomic_DNA"/>
</dbReference>
<evidence type="ECO:0000313" key="2">
    <source>
        <dbReference type="EMBL" id="SPQ93296.1"/>
    </source>
</evidence>
<evidence type="ECO:0008006" key="4">
    <source>
        <dbReference type="Google" id="ProtNLM"/>
    </source>
</evidence>
<organism evidence="2 3">
    <name type="scientific">Plasmodiophora brassicae</name>
    <name type="common">Clubroot disease agent</name>
    <dbReference type="NCBI Taxonomy" id="37360"/>
    <lineage>
        <taxon>Eukaryota</taxon>
        <taxon>Sar</taxon>
        <taxon>Rhizaria</taxon>
        <taxon>Endomyxa</taxon>
        <taxon>Phytomyxea</taxon>
        <taxon>Plasmodiophorida</taxon>
        <taxon>Plasmodiophoridae</taxon>
        <taxon>Plasmodiophora</taxon>
    </lineage>
</organism>